<name>A0A9D3W6Y8_9ROSI</name>
<comment type="caution">
    <text evidence="1">The sequence shown here is derived from an EMBL/GenBank/DDBJ whole genome shotgun (WGS) entry which is preliminary data.</text>
</comment>
<sequence length="165" mass="19049">VTPVLAILAETFRSLNACRRAVKAVSYQVFLRNYSPLKEIVAIPRRDDVSEENWIALLQNFQKDDFIPATYGLAQCEFSYKGDHYKKLVKEISSACNQTCHMKIVDVCPVTTPEYTGWWSWRVNDNIPVPSLEGARPIEEYLQVVPSELEIIKQDFERKSSEFEK</sequence>
<organism evidence="1 2">
    <name type="scientific">Gossypium stocksii</name>
    <dbReference type="NCBI Taxonomy" id="47602"/>
    <lineage>
        <taxon>Eukaryota</taxon>
        <taxon>Viridiplantae</taxon>
        <taxon>Streptophyta</taxon>
        <taxon>Embryophyta</taxon>
        <taxon>Tracheophyta</taxon>
        <taxon>Spermatophyta</taxon>
        <taxon>Magnoliopsida</taxon>
        <taxon>eudicotyledons</taxon>
        <taxon>Gunneridae</taxon>
        <taxon>Pentapetalae</taxon>
        <taxon>rosids</taxon>
        <taxon>malvids</taxon>
        <taxon>Malvales</taxon>
        <taxon>Malvaceae</taxon>
        <taxon>Malvoideae</taxon>
        <taxon>Gossypium</taxon>
    </lineage>
</organism>
<evidence type="ECO:0000313" key="2">
    <source>
        <dbReference type="Proteomes" id="UP000828251"/>
    </source>
</evidence>
<accession>A0A9D3W6Y8</accession>
<gene>
    <name evidence="1" type="ORF">J1N35_007654</name>
</gene>
<dbReference type="PANTHER" id="PTHR48200">
    <property type="entry name" value="PROTEIN, PUTATIVE-RELATED"/>
    <property type="match status" value="1"/>
</dbReference>
<evidence type="ECO:0000313" key="1">
    <source>
        <dbReference type="EMBL" id="KAH1114276.1"/>
    </source>
</evidence>
<protein>
    <submittedName>
        <fullName evidence="1">Uncharacterized protein</fullName>
    </submittedName>
</protein>
<proteinExistence type="predicted"/>
<keyword evidence="2" id="KW-1185">Reference proteome</keyword>
<dbReference type="AlphaFoldDB" id="A0A9D3W6Y8"/>
<dbReference type="PANTHER" id="PTHR48200:SF1">
    <property type="entry name" value="AMINOTRANSFERASE-LIKE PLANT MOBILE DOMAIN-CONTAINING PROTEIN"/>
    <property type="match status" value="1"/>
</dbReference>
<feature type="non-terminal residue" evidence="1">
    <location>
        <position position="1"/>
    </location>
</feature>
<reference evidence="1 2" key="1">
    <citation type="journal article" date="2021" name="Plant Biotechnol. J.">
        <title>Multi-omics assisted identification of the key and species-specific regulatory components of drought-tolerant mechanisms in Gossypium stocksii.</title>
        <authorList>
            <person name="Yu D."/>
            <person name="Ke L."/>
            <person name="Zhang D."/>
            <person name="Wu Y."/>
            <person name="Sun Y."/>
            <person name="Mei J."/>
            <person name="Sun J."/>
            <person name="Sun Y."/>
        </authorList>
    </citation>
    <scope>NUCLEOTIDE SEQUENCE [LARGE SCALE GENOMIC DNA]</scope>
    <source>
        <strain evidence="2">cv. E1</strain>
        <tissue evidence="1">Leaf</tissue>
    </source>
</reference>
<dbReference type="Proteomes" id="UP000828251">
    <property type="component" value="Unassembled WGS sequence"/>
</dbReference>
<dbReference type="EMBL" id="JAIQCV010000003">
    <property type="protein sequence ID" value="KAH1114276.1"/>
    <property type="molecule type" value="Genomic_DNA"/>
</dbReference>